<dbReference type="Proteomes" id="UP000247233">
    <property type="component" value="Unassembled WGS sequence"/>
</dbReference>
<gene>
    <name evidence="2" type="ORF">BO70DRAFT_87610</name>
</gene>
<evidence type="ECO:0000313" key="2">
    <source>
        <dbReference type="EMBL" id="PWY91196.1"/>
    </source>
</evidence>
<reference evidence="2 3" key="1">
    <citation type="submission" date="2016-12" db="EMBL/GenBank/DDBJ databases">
        <title>The genomes of Aspergillus section Nigri reveals drivers in fungal speciation.</title>
        <authorList>
            <consortium name="DOE Joint Genome Institute"/>
            <person name="Vesth T.C."/>
            <person name="Nybo J."/>
            <person name="Theobald S."/>
            <person name="Brandl J."/>
            <person name="Frisvad J.C."/>
            <person name="Nielsen K.F."/>
            <person name="Lyhne E.K."/>
            <person name="Kogle M.E."/>
            <person name="Kuo A."/>
            <person name="Riley R."/>
            <person name="Clum A."/>
            <person name="Nolan M."/>
            <person name="Lipzen A."/>
            <person name="Salamov A."/>
            <person name="Henrissat B."/>
            <person name="Wiebenga A."/>
            <person name="De Vries R.P."/>
            <person name="Grigoriev I.V."/>
            <person name="Mortensen U.H."/>
            <person name="Andersen M.R."/>
            <person name="Baker S.E."/>
        </authorList>
    </citation>
    <scope>NUCLEOTIDE SEQUENCE [LARGE SCALE GENOMIC DNA]</scope>
    <source>
        <strain evidence="2 3">CBS 117.55</strain>
    </source>
</reference>
<keyword evidence="1" id="KW-1133">Transmembrane helix</keyword>
<feature type="transmembrane region" description="Helical" evidence="1">
    <location>
        <begin position="64"/>
        <end position="84"/>
    </location>
</feature>
<dbReference type="OrthoDB" id="10482667at2759"/>
<comment type="caution">
    <text evidence="2">The sequence shown here is derived from an EMBL/GenBank/DDBJ whole genome shotgun (WGS) entry which is preliminary data.</text>
</comment>
<protein>
    <submittedName>
        <fullName evidence="2">Uncharacterized protein</fullName>
    </submittedName>
</protein>
<keyword evidence="1" id="KW-0472">Membrane</keyword>
<keyword evidence="1" id="KW-0812">Transmembrane</keyword>
<accession>A0A317WXP6</accession>
<dbReference type="GeneID" id="37071047"/>
<sequence>MFHDSLHLYIVRERFRMDSNDTAGVRDHFRSGIGSFLLPAELEACLGRRGGEYRWCSPRTTISIISYVVFDLFYSFTLFLYSHLTNTYFPYCYDAFSGLSNSDTLGTRQGWEA</sequence>
<dbReference type="EMBL" id="MSFL01000002">
    <property type="protein sequence ID" value="PWY91196.1"/>
    <property type="molecule type" value="Genomic_DNA"/>
</dbReference>
<dbReference type="VEuPathDB" id="FungiDB:BO70DRAFT_87610"/>
<proteinExistence type="predicted"/>
<evidence type="ECO:0000313" key="3">
    <source>
        <dbReference type="Proteomes" id="UP000247233"/>
    </source>
</evidence>
<keyword evidence="3" id="KW-1185">Reference proteome</keyword>
<name>A0A317WXP6_9EURO</name>
<evidence type="ECO:0000256" key="1">
    <source>
        <dbReference type="SAM" id="Phobius"/>
    </source>
</evidence>
<dbReference type="RefSeq" id="XP_025403639.1">
    <property type="nucleotide sequence ID" value="XM_025548810.1"/>
</dbReference>
<dbReference type="AlphaFoldDB" id="A0A317WXP6"/>
<organism evidence="2 3">
    <name type="scientific">Aspergillus heteromorphus CBS 117.55</name>
    <dbReference type="NCBI Taxonomy" id="1448321"/>
    <lineage>
        <taxon>Eukaryota</taxon>
        <taxon>Fungi</taxon>
        <taxon>Dikarya</taxon>
        <taxon>Ascomycota</taxon>
        <taxon>Pezizomycotina</taxon>
        <taxon>Eurotiomycetes</taxon>
        <taxon>Eurotiomycetidae</taxon>
        <taxon>Eurotiales</taxon>
        <taxon>Aspergillaceae</taxon>
        <taxon>Aspergillus</taxon>
        <taxon>Aspergillus subgen. Circumdati</taxon>
    </lineage>
</organism>